<evidence type="ECO:0000313" key="2">
    <source>
        <dbReference type="Proteomes" id="UP000510682"/>
    </source>
</evidence>
<dbReference type="KEGG" id="mgor:H0P51_18375"/>
<dbReference type="RefSeq" id="WP_180914264.1">
    <property type="nucleotide sequence ID" value="NZ_CP059165.1"/>
</dbReference>
<evidence type="ECO:0000313" key="1">
    <source>
        <dbReference type="EMBL" id="QLL05774.1"/>
    </source>
</evidence>
<gene>
    <name evidence="1" type="ORF">H0P51_18375</name>
</gene>
<organism evidence="1 2">
    <name type="scientific">Mycobacterium vicinigordonae</name>
    <dbReference type="NCBI Taxonomy" id="1719132"/>
    <lineage>
        <taxon>Bacteria</taxon>
        <taxon>Bacillati</taxon>
        <taxon>Actinomycetota</taxon>
        <taxon>Actinomycetes</taxon>
        <taxon>Mycobacteriales</taxon>
        <taxon>Mycobacteriaceae</taxon>
        <taxon>Mycobacterium</taxon>
    </lineage>
</organism>
<accession>A0A7D6HYF3</accession>
<sequence>MTDGLQTHPHLDSGREQNTRALDVAVGILVGLRRCSTYVSFRELLSASERHAVPIFALAGALVNLASRDPNCRPATAAAQSAAEREWGAYYPP</sequence>
<dbReference type="Proteomes" id="UP000510682">
    <property type="component" value="Chromosome"/>
</dbReference>
<name>A0A7D6HYF3_9MYCO</name>
<reference evidence="2" key="1">
    <citation type="submission" date="2020-07" db="EMBL/GenBank/DDBJ databases">
        <title>Description of Mycobacterium gordonae subsp. intergordonae subsp.nov. and Mycobacterium gordonae subsp. gordonae subsp. nov.</title>
        <authorList>
            <person name="Yu X."/>
        </authorList>
    </citation>
    <scope>NUCLEOTIDE SEQUENCE [LARGE SCALE GENOMIC DNA]</scope>
    <source>
        <strain evidence="2">24</strain>
    </source>
</reference>
<protein>
    <submittedName>
        <fullName evidence="1">Transcription antitermination regulator</fullName>
    </submittedName>
</protein>
<reference evidence="2" key="2">
    <citation type="submission" date="2023-07" db="EMBL/GenBank/DDBJ databases">
        <title>Description of Mycobacterium gordonae subsp. intergordonae subsp.nov. and Mycobacterium gordonae subsp. gordonae subsp. nov.</title>
        <authorList>
            <person name="Huang H."/>
        </authorList>
    </citation>
    <scope>NUCLEOTIDE SEQUENCE [LARGE SCALE GENOMIC DNA]</scope>
    <source>
        <strain evidence="2">24</strain>
    </source>
</reference>
<keyword evidence="2" id="KW-1185">Reference proteome</keyword>
<dbReference type="EMBL" id="CP059165">
    <property type="protein sequence ID" value="QLL05774.1"/>
    <property type="molecule type" value="Genomic_DNA"/>
</dbReference>
<proteinExistence type="predicted"/>
<dbReference type="AlphaFoldDB" id="A0A7D6HYF3"/>